<reference evidence="2 3" key="1">
    <citation type="journal article" date="2010" name="Stand. Genomic Sci.">
        <title>Complete genome sequence of Ignisphaera aggregans type strain (AQ1.S1).</title>
        <authorList>
            <person name="Goker M."/>
            <person name="Held B."/>
            <person name="Lapidus A."/>
            <person name="Nolan M."/>
            <person name="Spring S."/>
            <person name="Yasawong M."/>
            <person name="Lucas S."/>
            <person name="Glavina Del Rio T."/>
            <person name="Tice H."/>
            <person name="Cheng J.F."/>
            <person name="Goodwin L."/>
            <person name="Tapia R."/>
            <person name="Pitluck S."/>
            <person name="Liolios K."/>
            <person name="Ivanova N."/>
            <person name="Mavromatis K."/>
            <person name="Mikhailova N."/>
            <person name="Pati A."/>
            <person name="Chen A."/>
            <person name="Palaniappan K."/>
            <person name="Brambilla E."/>
            <person name="Land M."/>
            <person name="Hauser L."/>
            <person name="Chang Y.J."/>
            <person name="Jeffries C.D."/>
            <person name="Brettin T."/>
            <person name="Detter J.C."/>
            <person name="Han C."/>
            <person name="Rohde M."/>
            <person name="Sikorski J."/>
            <person name="Woyke T."/>
            <person name="Bristow J."/>
            <person name="Eisen J.A."/>
            <person name="Markowitz V."/>
            <person name="Hugenholtz P."/>
            <person name="Kyrpides N.C."/>
            <person name="Klenk H.P."/>
        </authorList>
    </citation>
    <scope>NUCLEOTIDE SEQUENCE [LARGE SCALE GENOMIC DNA]</scope>
    <source>
        <strain evidence="3">DSM 17230 / JCM 13409 / AQ1.S1</strain>
    </source>
</reference>
<dbReference type="HOGENOM" id="CLU_1140533_0_0_2"/>
<accession>E0SSK6</accession>
<dbReference type="BioCyc" id="IAGG583356:GHAH-1781-MONOMER"/>
<evidence type="ECO:0000313" key="2">
    <source>
        <dbReference type="EMBL" id="ADM28591.1"/>
    </source>
</evidence>
<protein>
    <recommendedName>
        <fullName evidence="4">TrkA family potassium uptake protein</fullName>
    </recommendedName>
</protein>
<proteinExistence type="predicted"/>
<organism evidence="2 3">
    <name type="scientific">Ignisphaera aggregans (strain DSM 17230 / JCM 13409 / AQ1.S1)</name>
    <dbReference type="NCBI Taxonomy" id="583356"/>
    <lineage>
        <taxon>Archaea</taxon>
        <taxon>Thermoproteota</taxon>
        <taxon>Thermoprotei</taxon>
        <taxon>Desulfurococcales</taxon>
        <taxon>Desulfurococcaceae</taxon>
        <taxon>Ignisphaera</taxon>
    </lineage>
</organism>
<dbReference type="Proteomes" id="UP000001304">
    <property type="component" value="Chromosome"/>
</dbReference>
<dbReference type="STRING" id="583356.Igag_1794"/>
<dbReference type="PROSITE" id="PS50889">
    <property type="entry name" value="S4"/>
    <property type="match status" value="1"/>
</dbReference>
<keyword evidence="3" id="KW-1185">Reference proteome</keyword>
<dbReference type="Gene3D" id="3.40.50.720">
    <property type="entry name" value="NAD(P)-binding Rossmann-like Domain"/>
    <property type="match status" value="1"/>
</dbReference>
<evidence type="ECO:0000256" key="1">
    <source>
        <dbReference type="PROSITE-ProRule" id="PRU00182"/>
    </source>
</evidence>
<dbReference type="AlphaFoldDB" id="E0SSK6"/>
<evidence type="ECO:0008006" key="4">
    <source>
        <dbReference type="Google" id="ProtNLM"/>
    </source>
</evidence>
<keyword evidence="1" id="KW-0694">RNA-binding</keyword>
<name>E0SSK6_IGNAA</name>
<dbReference type="EMBL" id="CP002098">
    <property type="protein sequence ID" value="ADM28591.1"/>
    <property type="molecule type" value="Genomic_DNA"/>
</dbReference>
<dbReference type="GO" id="GO:0003723">
    <property type="term" value="F:RNA binding"/>
    <property type="evidence" value="ECO:0007669"/>
    <property type="project" value="UniProtKB-KW"/>
</dbReference>
<gene>
    <name evidence="2" type="ordered locus">Igag_1794</name>
</gene>
<evidence type="ECO:0000313" key="3">
    <source>
        <dbReference type="Proteomes" id="UP000001304"/>
    </source>
</evidence>
<dbReference type="KEGG" id="iag:Igag_1794"/>
<sequence>MRIAIITGKRFIRTAIEIISSLRFKPYIHIFSVDEEIRAIAEKISAKFTKIRSIDDIYVHEELENFDMAIIAMDEDYDGINAARALKTMGIPTIMLILNESINRDIPEREGIKYIVGIDNYVLGNIASFIALDTWIFMNVLNYLNLGIAVHRVARRGTIGVFLKELREVARERNIGLIVLNKIGKIVEDENYEIEQGDTIIVIGIGDELYRGVNDIERIFRKHEEILARRYTETFRISTRPIG</sequence>